<dbReference type="AlphaFoldDB" id="S9SFR1"/>
<gene>
    <name evidence="1" type="ORF">ruthe_01797</name>
</gene>
<comment type="caution">
    <text evidence="1">The sequence shown here is derived from an EMBL/GenBank/DDBJ whole genome shotgun (WGS) entry which is preliminary data.</text>
</comment>
<evidence type="ECO:0000313" key="2">
    <source>
        <dbReference type="Proteomes" id="UP000015346"/>
    </source>
</evidence>
<evidence type="ECO:0008006" key="3">
    <source>
        <dbReference type="Google" id="ProtNLM"/>
    </source>
</evidence>
<reference evidence="1 2" key="1">
    <citation type="journal article" date="2013" name="Stand. Genomic Sci.">
        <title>Genome sequence of the reddish-pigmented Rubellimicrobium thermophilum type strain (DSM 16684(T)), a member of the Roseobacter clade.</title>
        <authorList>
            <person name="Fiebig A."/>
            <person name="Riedel T."/>
            <person name="Gronow S."/>
            <person name="Petersen J."/>
            <person name="Klenk H.P."/>
            <person name="Goker M."/>
        </authorList>
    </citation>
    <scope>NUCLEOTIDE SEQUENCE [LARGE SCALE GENOMIC DNA]</scope>
    <source>
        <strain evidence="1 2">DSM 16684</strain>
    </source>
</reference>
<accession>S9SFR1</accession>
<dbReference type="STRING" id="1123069.ruthe_01797"/>
<dbReference type="EMBL" id="AOLV01000017">
    <property type="protein sequence ID" value="EPX85089.1"/>
    <property type="molecule type" value="Genomic_DNA"/>
</dbReference>
<dbReference type="Proteomes" id="UP000015346">
    <property type="component" value="Unassembled WGS sequence"/>
</dbReference>
<dbReference type="HOGENOM" id="CLU_1577351_0_0_5"/>
<keyword evidence="2" id="KW-1185">Reference proteome</keyword>
<sequence length="169" mass="17476">MRSIGYREAVTIPLEVTLEGPGPAHLAGVAEIGVCDEICMPVRLPFAVDLPEGGRRDPRIAAALADRPLTAEEARAQATCTALSDGAGLDLRLRVAMPPLGRDEAVVIESADPGLWLSEPVARREGGALIARAEAAARDGGPVAIDRAGLRITVLAEGRAVEIRGCGAG</sequence>
<evidence type="ECO:0000313" key="1">
    <source>
        <dbReference type="EMBL" id="EPX85089.1"/>
    </source>
</evidence>
<name>S9SFR1_9RHOB</name>
<dbReference type="RefSeq" id="WP_021097885.1">
    <property type="nucleotide sequence ID" value="NZ_KE557321.1"/>
</dbReference>
<organism evidence="1 2">
    <name type="scientific">Rubellimicrobium thermophilum DSM 16684</name>
    <dbReference type="NCBI Taxonomy" id="1123069"/>
    <lineage>
        <taxon>Bacteria</taxon>
        <taxon>Pseudomonadati</taxon>
        <taxon>Pseudomonadota</taxon>
        <taxon>Alphaproteobacteria</taxon>
        <taxon>Rhodobacterales</taxon>
        <taxon>Roseobacteraceae</taxon>
        <taxon>Rubellimicrobium</taxon>
    </lineage>
</organism>
<protein>
    <recommendedName>
        <fullName evidence="3">Thiol:disulfide interchange protein DsbD N-terminal domain-containing protein</fullName>
    </recommendedName>
</protein>
<proteinExistence type="predicted"/>